<reference evidence="2" key="4">
    <citation type="journal article" date="1998" name="Virus Res.">
        <title>The genetic organization and transcriptional analysis of the short unique region in the genome of nononcogenic Marek's disease virus serotype 2.</title>
        <authorList>
            <person name="Jang H.K."/>
            <person name="Ono M."/>
            <person name="Kim T.J."/>
            <person name="Izumiya Y."/>
            <person name="Damiani A.M."/>
            <person name="Matsumura T."/>
            <person name="Niikura M."/>
            <person name="Kai C."/>
            <person name="Mikami T."/>
        </authorList>
    </citation>
    <scope>NUCLEOTIDE SEQUENCE</scope>
    <source>
        <strain evidence="2">HPRS24</strain>
    </source>
</reference>
<reference evidence="2" key="1">
    <citation type="journal article" date="1996" name="Arch. Virol.">
        <title>Identification of a potential Marek's disease virus serotype 2 glycoprotein D gene with homology to herpes simplex virus glycoprotein D.</title>
        <authorList>
            <person name="Jang H.K."/>
            <person name="Ono M."/>
            <person name="Kato Y."/>
            <person name="Tohya Y."/>
            <person name="Niikura M."/>
            <person name="Mikami T."/>
        </authorList>
    </citation>
    <scope>NUCLEOTIDE SEQUENCE</scope>
    <source>
        <strain evidence="2">HPRS24</strain>
    </source>
</reference>
<accession>O89269</accession>
<evidence type="ECO:0000256" key="1">
    <source>
        <dbReference type="SAM" id="MobiDB-lite"/>
    </source>
</evidence>
<proteinExistence type="predicted"/>
<evidence type="ECO:0000313" key="2">
    <source>
        <dbReference type="EMBL" id="BAA32014.1"/>
    </source>
</evidence>
<protein>
    <submittedName>
        <fullName evidence="2">Uncharacterized protein</fullName>
    </submittedName>
</protein>
<reference evidence="2" key="3">
    <citation type="journal article" date="1997" name="Virus Res.">
        <title>Characterization and expression of the Marek's disease virus serotype 2 glycoprotein E in recombinant baculovirus-infected cells: initial analysis of its DNA sequence and antigenic properties.</title>
        <authorList>
            <person name="Jang H.K."/>
            <person name="Niikura M."/>
            <person name="Song C.S."/>
            <person name="Mikami T."/>
        </authorList>
    </citation>
    <scope>NUCLEOTIDE SEQUENCE</scope>
    <source>
        <strain evidence="2">HPRS24</strain>
    </source>
</reference>
<dbReference type="EMBL" id="AB016432">
    <property type="protein sequence ID" value="BAA32014.1"/>
    <property type="molecule type" value="Genomic_DNA"/>
</dbReference>
<name>O89269_9ALPH</name>
<organism evidence="2">
    <name type="scientific">Marek's disease virus serotype 2 MDV2</name>
    <dbReference type="NCBI Taxonomy" id="36353"/>
    <lineage>
        <taxon>Viruses</taxon>
        <taxon>Duplodnaviria</taxon>
        <taxon>Heunggongvirae</taxon>
        <taxon>Peploviricota</taxon>
        <taxon>Herviviricetes</taxon>
        <taxon>Herpesvirales</taxon>
        <taxon>Orthoherpesviridae</taxon>
        <taxon>Alphaherpesvirinae</taxon>
        <taxon>Mardivirus</taxon>
        <taxon>Mardivirus gallidalpha3</taxon>
        <taxon>Gallid alphaherpesvirus 3</taxon>
    </lineage>
</organism>
<feature type="region of interest" description="Disordered" evidence="1">
    <location>
        <begin position="11"/>
        <end position="34"/>
    </location>
</feature>
<sequence length="83" mass="9123">MVPIGSGLAFFGGLESANEPRRQQSRGKQHICSTEPVKKKPVAVSRAPWVLGGVVIVRFTPSMGKDFAAKPHRRDALSHRRKC</sequence>
<reference evidence="2" key="2">
    <citation type="journal article" date="1996" name="J. Vet. Med. Sci.">
        <title>Marek's disease virus serotype 2 glycoprotein I gene: nucleotide sequence and expression by a recombinant baculovirus.</title>
        <authorList>
            <person name="Jang H.K."/>
            <person name="Ono M."/>
            <person name="Kim T.J."/>
            <person name="Cai J.S."/>
            <person name="Tsushima Y."/>
            <person name="Niikura M."/>
            <person name="Mikami T."/>
        </authorList>
    </citation>
    <scope>NUCLEOTIDE SEQUENCE</scope>
    <source>
        <strain evidence="2">HPRS24</strain>
    </source>
</reference>